<dbReference type="EMBL" id="JAENGY010000539">
    <property type="protein sequence ID" value="KAG6960788.1"/>
    <property type="molecule type" value="Genomic_DNA"/>
</dbReference>
<name>A0A8J5MFF7_9STRA</name>
<evidence type="ECO:0000313" key="2">
    <source>
        <dbReference type="EMBL" id="KAG6960788.1"/>
    </source>
</evidence>
<reference evidence="2" key="1">
    <citation type="submission" date="2021-01" db="EMBL/GenBank/DDBJ databases">
        <title>Phytophthora aleatoria, a newly-described species from Pinus radiata is distinct from Phytophthora cactorum isolates based on comparative genomics.</title>
        <authorList>
            <person name="Mcdougal R."/>
            <person name="Panda P."/>
            <person name="Williams N."/>
            <person name="Studholme D.J."/>
        </authorList>
    </citation>
    <scope>NUCLEOTIDE SEQUENCE</scope>
    <source>
        <strain evidence="2">NZFS 4037</strain>
    </source>
</reference>
<accession>A0A8J5MFF7</accession>
<dbReference type="AlphaFoldDB" id="A0A8J5MFF7"/>
<sequence length="166" mass="18484">MTMLMTSETEGVEHESTYLVSRKPTSSTRVHGRSAAPRAGVKLTLTTADRGFVEFHPSMSLENAPTLADCFAVSSEITASTNANTQPLSAPDANDSTLESVLADRLHVWTKVTEVRRYEYGSANEDDIDIDPPNANHIEWQEEQERHLDIADYDTMDLIELSEHFS</sequence>
<evidence type="ECO:0000313" key="3">
    <source>
        <dbReference type="Proteomes" id="UP000709295"/>
    </source>
</evidence>
<protein>
    <submittedName>
        <fullName evidence="2">Uncharacterized protein</fullName>
    </submittedName>
</protein>
<keyword evidence="3" id="KW-1185">Reference proteome</keyword>
<proteinExistence type="predicted"/>
<feature type="region of interest" description="Disordered" evidence="1">
    <location>
        <begin position="1"/>
        <end position="37"/>
    </location>
</feature>
<evidence type="ECO:0000256" key="1">
    <source>
        <dbReference type="SAM" id="MobiDB-lite"/>
    </source>
</evidence>
<gene>
    <name evidence="2" type="ORF">JG688_00009418</name>
</gene>
<comment type="caution">
    <text evidence="2">The sequence shown here is derived from an EMBL/GenBank/DDBJ whole genome shotgun (WGS) entry which is preliminary data.</text>
</comment>
<dbReference type="Proteomes" id="UP000709295">
    <property type="component" value="Unassembled WGS sequence"/>
</dbReference>
<organism evidence="2 3">
    <name type="scientific">Phytophthora aleatoria</name>
    <dbReference type="NCBI Taxonomy" id="2496075"/>
    <lineage>
        <taxon>Eukaryota</taxon>
        <taxon>Sar</taxon>
        <taxon>Stramenopiles</taxon>
        <taxon>Oomycota</taxon>
        <taxon>Peronosporomycetes</taxon>
        <taxon>Peronosporales</taxon>
        <taxon>Peronosporaceae</taxon>
        <taxon>Phytophthora</taxon>
    </lineage>
</organism>